<evidence type="ECO:0000256" key="1">
    <source>
        <dbReference type="SAM" id="MobiDB-lite"/>
    </source>
</evidence>
<dbReference type="GO" id="GO:0042276">
    <property type="term" value="P:error-prone translesion synthesis"/>
    <property type="evidence" value="ECO:0007669"/>
    <property type="project" value="EnsemblFungi"/>
</dbReference>
<dbReference type="GO" id="GO:0000510">
    <property type="term" value="F:H3-H4 histone complex chaperone activity"/>
    <property type="evidence" value="ECO:0007669"/>
    <property type="project" value="EnsemblFungi"/>
</dbReference>
<dbReference type="GeneID" id="5544188"/>
<keyword evidence="3" id="KW-1185">Reference proteome</keyword>
<dbReference type="GO" id="GO:0043137">
    <property type="term" value="P:DNA replication, removal of RNA primer"/>
    <property type="evidence" value="ECO:0007669"/>
    <property type="project" value="EnsemblFungi"/>
</dbReference>
<feature type="region of interest" description="Disordered" evidence="1">
    <location>
        <begin position="282"/>
        <end position="360"/>
    </location>
</feature>
<gene>
    <name evidence="2" type="ORF">Kpol_1067p34</name>
</gene>
<feature type="compositionally biased region" description="Basic and acidic residues" evidence="1">
    <location>
        <begin position="239"/>
        <end position="256"/>
    </location>
</feature>
<dbReference type="OrthoDB" id="4036325at2759"/>
<feature type="compositionally biased region" description="Basic and acidic residues" evidence="1">
    <location>
        <begin position="128"/>
        <end position="141"/>
    </location>
</feature>
<dbReference type="GO" id="GO:0003887">
    <property type="term" value="F:DNA-directed DNA polymerase activity"/>
    <property type="evidence" value="ECO:0007669"/>
    <property type="project" value="EnsemblFungi"/>
</dbReference>
<dbReference type="GO" id="GO:0006278">
    <property type="term" value="P:RNA-templated DNA biosynthetic process"/>
    <property type="evidence" value="ECO:0007669"/>
    <property type="project" value="EnsemblFungi"/>
</dbReference>
<dbReference type="RefSeq" id="XP_001643919.1">
    <property type="nucleotide sequence ID" value="XM_001643869.1"/>
</dbReference>
<dbReference type="GO" id="GO:0016035">
    <property type="term" value="C:zeta DNA polymerase complex"/>
    <property type="evidence" value="ECO:0007669"/>
    <property type="project" value="EnsemblFungi"/>
</dbReference>
<dbReference type="Pfam" id="PF09507">
    <property type="entry name" value="CDC27"/>
    <property type="match status" value="1"/>
</dbReference>
<name>A7TNX8_VANPO</name>
<dbReference type="InterPro" id="IPR019038">
    <property type="entry name" value="POLD3"/>
</dbReference>
<proteinExistence type="predicted"/>
<feature type="compositionally biased region" description="Acidic residues" evidence="1">
    <location>
        <begin position="217"/>
        <end position="231"/>
    </location>
</feature>
<evidence type="ECO:0000313" key="2">
    <source>
        <dbReference type="EMBL" id="EDO16061.1"/>
    </source>
</evidence>
<dbReference type="InParanoid" id="A7TNX8"/>
<protein>
    <recommendedName>
        <fullName evidence="4">DNA polymerase delta subunit 3</fullName>
    </recommendedName>
</protein>
<dbReference type="STRING" id="436907.A7TNX8"/>
<feature type="region of interest" description="Disordered" evidence="1">
    <location>
        <begin position="128"/>
        <end position="267"/>
    </location>
</feature>
<dbReference type="FunCoup" id="A7TNX8">
    <property type="interactions" value="144"/>
</dbReference>
<feature type="compositionally biased region" description="Basic and acidic residues" evidence="1">
    <location>
        <begin position="282"/>
        <end position="297"/>
    </location>
</feature>
<dbReference type="GO" id="GO:0000727">
    <property type="term" value="P:double-strand break repair via break-induced replication"/>
    <property type="evidence" value="ECO:0007669"/>
    <property type="project" value="EnsemblFungi"/>
</dbReference>
<dbReference type="GO" id="GO:0043625">
    <property type="term" value="C:delta DNA polymerase complex"/>
    <property type="evidence" value="ECO:0007669"/>
    <property type="project" value="EnsemblFungi"/>
</dbReference>
<dbReference type="EMBL" id="DS480435">
    <property type="protein sequence ID" value="EDO16061.1"/>
    <property type="molecule type" value="Genomic_DNA"/>
</dbReference>
<dbReference type="GO" id="GO:0006277">
    <property type="term" value="P:DNA amplification"/>
    <property type="evidence" value="ECO:0007669"/>
    <property type="project" value="EnsemblFungi"/>
</dbReference>
<feature type="compositionally biased region" description="Acidic residues" evidence="1">
    <location>
        <begin position="298"/>
        <end position="309"/>
    </location>
</feature>
<dbReference type="eggNOG" id="ENOG502QW2D">
    <property type="taxonomic scope" value="Eukaryota"/>
</dbReference>
<sequence length="360" mass="40954">MSEVEKKAIDFINNKLFTETKPVLFQDLIFNFKIGPSRAKGLMYSYYKQATNVKFNCVLMCCYKNGSVKVVHDVSNVREEEDSLVDCFIYALNPIKEFISVNAVTDQSDCLSIRNTHQLKVSATEVTRSRTTEETKPKVEKSSIFGRSKTVPTESKKHTSATKPSKDTGLRSTAILAKMRKEREEKEAERQRELKKRREEKVERELKSNPEKKAQMEELETLFDDEDDQALEEIQSSPNEKESETKNEPGKSNIKEELEDLLDTTAEESLLNVSKSNIGVKAEEEDKELATVETKETVEEESSFVDDDGYIVTKRKPTPISSSPARKTPKRSVSTASTPLIAQPQKKKQRSIEGFFKKSK</sequence>
<reference evidence="2 3" key="1">
    <citation type="journal article" date="2007" name="Proc. Natl. Acad. Sci. U.S.A.">
        <title>Independent sorting-out of thousands of duplicated gene pairs in two yeast species descended from a whole-genome duplication.</title>
        <authorList>
            <person name="Scannell D.R."/>
            <person name="Frank A.C."/>
            <person name="Conant G.C."/>
            <person name="Byrne K.P."/>
            <person name="Woolfit M."/>
            <person name="Wolfe K.H."/>
        </authorList>
    </citation>
    <scope>NUCLEOTIDE SEQUENCE [LARGE SCALE GENOMIC DNA]</scope>
    <source>
        <strain evidence="3">ATCC 22028 / DSM 70294 / BCRC 21397 / CBS 2163 / NBRC 10782 / NRRL Y-8283 / UCD 57-17</strain>
    </source>
</reference>
<feature type="compositionally biased region" description="Acidic residues" evidence="1">
    <location>
        <begin position="257"/>
        <end position="266"/>
    </location>
</feature>
<dbReference type="PhylomeDB" id="A7TNX8"/>
<accession>A7TNX8</accession>
<dbReference type="Proteomes" id="UP000000267">
    <property type="component" value="Unassembled WGS sequence"/>
</dbReference>
<dbReference type="HOGENOM" id="CLU_794694_0_0_1"/>
<dbReference type="OMA" id="DCFIYAF"/>
<dbReference type="AlphaFoldDB" id="A7TNX8"/>
<feature type="compositionally biased region" description="Polar residues" evidence="1">
    <location>
        <begin position="319"/>
        <end position="340"/>
    </location>
</feature>
<organism evidence="3">
    <name type="scientific">Vanderwaltozyma polyspora (strain ATCC 22028 / DSM 70294 / BCRC 21397 / CBS 2163 / NBRC 10782 / NRRL Y-8283 / UCD 57-17)</name>
    <name type="common">Kluyveromyces polysporus</name>
    <dbReference type="NCBI Taxonomy" id="436907"/>
    <lineage>
        <taxon>Eukaryota</taxon>
        <taxon>Fungi</taxon>
        <taxon>Dikarya</taxon>
        <taxon>Ascomycota</taxon>
        <taxon>Saccharomycotina</taxon>
        <taxon>Saccharomycetes</taxon>
        <taxon>Saccharomycetales</taxon>
        <taxon>Saccharomycetaceae</taxon>
        <taxon>Vanderwaltozyma</taxon>
    </lineage>
</organism>
<feature type="compositionally biased region" description="Basic and acidic residues" evidence="1">
    <location>
        <begin position="179"/>
        <end position="216"/>
    </location>
</feature>
<dbReference type="KEGG" id="vpo:Kpol_1067p34"/>
<evidence type="ECO:0000313" key="3">
    <source>
        <dbReference type="Proteomes" id="UP000000267"/>
    </source>
</evidence>
<evidence type="ECO:0008006" key="4">
    <source>
        <dbReference type="Google" id="ProtNLM"/>
    </source>
</evidence>